<comment type="function">
    <text evidence="16">Catalyzes the conversion of the 17-keto group of estrone, 4- and 5-androstenes and 5-alpha-androstanes into their 17-beta-hydroxyl metabolites and the conversion of the 3-keto group of 3-, 3,17- and 3,20- diketosteroids into their 3-hydroxyl metabolites. Exhibits reductive 3-beta-hydroxysteroid dehydrogenase activity toward 5-beta-androstanes, 5-beta-pregnanes, 4-pregnenes and bile acids. May also reduce endogenous and exogenous alpha-dicarbonyl compounds and xenobiotic alicyclic ketones.</text>
</comment>
<dbReference type="FunFam" id="3.10.200.10:FF:000003">
    <property type="entry name" value="Carbonic anhydrase 12"/>
    <property type="match status" value="1"/>
</dbReference>
<protein>
    <recommendedName>
        <fullName evidence="17">Dehydrogenase/reductase SDR family member 11</fullName>
        <ecNumber evidence="10">1.1.1.270</ecNumber>
        <ecNumber evidence="11">1.1.1.62</ecNumber>
        <ecNumber evidence="4">4.2.1.1</ecNumber>
    </recommendedName>
    <alternativeName>
        <fullName evidence="18">17-beta-hydroxysteroid dehydrogenase</fullName>
    </alternativeName>
    <alternativeName>
        <fullName evidence="19">3-beta-hydroxysteroid 3-dehydrogenase</fullName>
    </alternativeName>
    <alternativeName>
        <fullName evidence="21">Estradiol 17-beta-dehydrogenase</fullName>
    </alternativeName>
    <alternativeName>
        <fullName evidence="20">Short-chain dehydrogenase/reductase family 24C member 1</fullName>
    </alternativeName>
</protein>
<evidence type="ECO:0000313" key="24">
    <source>
        <dbReference type="EMBL" id="TRZ00962.1"/>
    </source>
</evidence>
<evidence type="ECO:0000256" key="4">
    <source>
        <dbReference type="ARBA" id="ARBA00012925"/>
    </source>
</evidence>
<sequence length="561" mass="61521">MNALCLSVLAILCRFSSTEEWCYQSQVACNNESQATCAGPDDWATITAACGAEKQSPINIVTNKVLTDGRLTPVQFIGYQEKITAVIVNNGHTVRVNLPDKARITGANLEDTFKAQQLHLHWGKNAGPGSEHTIDGEKYPMELHIVHIKEKYSSVDQAVSDSSGVAVLGFFYEESEKANTKYEVLINTLKNITHPETNVTLDGISLDMLIPESNLEKYYRYQGSLTTPGCSEAVLSAFSNLMFSAGAPMVNTFRPVQLRNGREVHYSHSSIFYVSTALMVSSVFTSLQQKNMDRWKGRVALVTGASVGIGAAVAKSLVKHGMQVVGCARSLEKIEKCSAECVTSGYSGTLLPYKCDLAVEEEVLSMFSWIKAEHQGVDVCINNAGLACPEPLLTGKTSGWKNMLDLGQLLNHSDILLLIQVNVMALSLCTREAYQSMKERNIDDGHIININSMSGHRVVNNADVHFYTASKYAVTALTEGLRQELRMAKTHIRATCISPGLVETEFAYRLFSENQDKAAATYKSLKCLEADDVANAVLYALSTPPHVQIGDIQMRPVEQLT</sequence>
<dbReference type="PROSITE" id="PS51144">
    <property type="entry name" value="ALPHA_CA_2"/>
    <property type="match status" value="1"/>
</dbReference>
<evidence type="ECO:0000256" key="19">
    <source>
        <dbReference type="ARBA" id="ARBA00077379"/>
    </source>
</evidence>
<keyword evidence="25" id="KW-1185">Reference proteome</keyword>
<keyword evidence="6" id="KW-0862">Zinc</keyword>
<comment type="catalytic activity">
    <reaction evidence="13">
        <text>17beta-estradiol + NAD(+) = estrone + NADH + H(+)</text>
        <dbReference type="Rhea" id="RHEA:24612"/>
        <dbReference type="ChEBI" id="CHEBI:15378"/>
        <dbReference type="ChEBI" id="CHEBI:16469"/>
        <dbReference type="ChEBI" id="CHEBI:17263"/>
        <dbReference type="ChEBI" id="CHEBI:57540"/>
        <dbReference type="ChEBI" id="CHEBI:57945"/>
        <dbReference type="EC" id="1.1.1.62"/>
    </reaction>
</comment>
<evidence type="ECO:0000256" key="15">
    <source>
        <dbReference type="ARBA" id="ARBA00052853"/>
    </source>
</evidence>
<dbReference type="CDD" id="cd05343">
    <property type="entry name" value="Mgc4172-like_SDR_c"/>
    <property type="match status" value="1"/>
</dbReference>
<dbReference type="PROSITE" id="PS00162">
    <property type="entry name" value="ALPHA_CA_1"/>
    <property type="match status" value="1"/>
</dbReference>
<dbReference type="GO" id="GO:0000253">
    <property type="term" value="F:3-beta-hydroxysteroid 3-dehydrogenase (NADP+) activity"/>
    <property type="evidence" value="ECO:0007669"/>
    <property type="project" value="UniProtKB-EC"/>
</dbReference>
<dbReference type="Gene3D" id="3.10.200.10">
    <property type="entry name" value="Alpha carbonic anhydrase"/>
    <property type="match status" value="1"/>
</dbReference>
<dbReference type="FunFam" id="3.40.50.720:FF:000047">
    <property type="entry name" value="NADP-dependent L-serine/L-allo-threonine dehydrogenase"/>
    <property type="match status" value="1"/>
</dbReference>
<dbReference type="Gene3D" id="3.40.50.720">
    <property type="entry name" value="NAD(P)-binding Rossmann-like Domain"/>
    <property type="match status" value="1"/>
</dbReference>
<dbReference type="EMBL" id="SRMA01024191">
    <property type="protein sequence ID" value="TRZ00962.1"/>
    <property type="molecule type" value="Genomic_DNA"/>
</dbReference>
<organism evidence="24 25">
    <name type="scientific">Danionella cerebrum</name>
    <dbReference type="NCBI Taxonomy" id="2873325"/>
    <lineage>
        <taxon>Eukaryota</taxon>
        <taxon>Metazoa</taxon>
        <taxon>Chordata</taxon>
        <taxon>Craniata</taxon>
        <taxon>Vertebrata</taxon>
        <taxon>Euteleostomi</taxon>
        <taxon>Actinopterygii</taxon>
        <taxon>Neopterygii</taxon>
        <taxon>Teleostei</taxon>
        <taxon>Ostariophysi</taxon>
        <taxon>Cypriniformes</taxon>
        <taxon>Danionidae</taxon>
        <taxon>Danioninae</taxon>
        <taxon>Danionella</taxon>
    </lineage>
</organism>
<dbReference type="PANTHER" id="PTHR43115">
    <property type="entry name" value="DEHYDROGENASE/REDUCTASE SDR FAMILY MEMBER 11"/>
    <property type="match status" value="1"/>
</dbReference>
<gene>
    <name evidence="24" type="ORF">DNTS_029979</name>
</gene>
<dbReference type="PRINTS" id="PR00080">
    <property type="entry name" value="SDRFAMILY"/>
</dbReference>
<dbReference type="InterPro" id="IPR018338">
    <property type="entry name" value="Carbonic_anhydrase_a-class_CS"/>
</dbReference>
<dbReference type="AlphaFoldDB" id="A0A553RFK6"/>
<feature type="signal peptide" evidence="22">
    <location>
        <begin position="1"/>
        <end position="18"/>
    </location>
</feature>
<evidence type="ECO:0000256" key="2">
    <source>
        <dbReference type="ARBA" id="ARBA00006484"/>
    </source>
</evidence>
<dbReference type="GO" id="GO:0004089">
    <property type="term" value="F:carbonate dehydratase activity"/>
    <property type="evidence" value="ECO:0007669"/>
    <property type="project" value="UniProtKB-EC"/>
</dbReference>
<evidence type="ECO:0000256" key="8">
    <source>
        <dbReference type="ARBA" id="ARBA00023180"/>
    </source>
</evidence>
<evidence type="ECO:0000256" key="18">
    <source>
        <dbReference type="ARBA" id="ARBA00075978"/>
    </source>
</evidence>
<accession>A0A553RFK6</accession>
<comment type="caution">
    <text evidence="24">The sequence shown here is derived from an EMBL/GenBank/DDBJ whole genome shotgun (WGS) entry which is preliminary data.</text>
</comment>
<evidence type="ECO:0000256" key="21">
    <source>
        <dbReference type="ARBA" id="ARBA00078574"/>
    </source>
</evidence>
<comment type="similarity">
    <text evidence="2">Belongs to the short-chain dehydrogenases/reductases (SDR) family.</text>
</comment>
<dbReference type="SMART" id="SM01057">
    <property type="entry name" value="Carb_anhydrase"/>
    <property type="match status" value="1"/>
</dbReference>
<dbReference type="GO" id="GO:0004303">
    <property type="term" value="F:estradiol 17-beta-dehydrogenase [NAD(P)+] activity"/>
    <property type="evidence" value="ECO:0007669"/>
    <property type="project" value="UniProtKB-EC"/>
</dbReference>
<evidence type="ECO:0000256" key="5">
    <source>
        <dbReference type="ARBA" id="ARBA00022723"/>
    </source>
</evidence>
<keyword evidence="5" id="KW-0479">Metal-binding</keyword>
<evidence type="ECO:0000256" key="9">
    <source>
        <dbReference type="ARBA" id="ARBA00023239"/>
    </source>
</evidence>
<dbReference type="PRINTS" id="PR00081">
    <property type="entry name" value="GDHRDH"/>
</dbReference>
<evidence type="ECO:0000256" key="3">
    <source>
        <dbReference type="ARBA" id="ARBA00010718"/>
    </source>
</evidence>
<dbReference type="PANTHER" id="PTHR43115:SF4">
    <property type="entry name" value="DEHYDROGENASE_REDUCTASE SDR FAMILY MEMBER 11"/>
    <property type="match status" value="1"/>
</dbReference>
<reference evidence="24 25" key="1">
    <citation type="journal article" date="2019" name="Sci. Data">
        <title>Hybrid genome assembly and annotation of Danionella translucida.</title>
        <authorList>
            <person name="Kadobianskyi M."/>
            <person name="Schulze L."/>
            <person name="Schuelke M."/>
            <person name="Judkewitz B."/>
        </authorList>
    </citation>
    <scope>NUCLEOTIDE SEQUENCE [LARGE SCALE GENOMIC DNA]</scope>
    <source>
        <strain evidence="24 25">Bolton</strain>
    </source>
</reference>
<evidence type="ECO:0000256" key="7">
    <source>
        <dbReference type="ARBA" id="ARBA00023002"/>
    </source>
</evidence>
<dbReference type="Proteomes" id="UP000316079">
    <property type="component" value="Unassembled WGS sequence"/>
</dbReference>
<dbReference type="Pfam" id="PF00194">
    <property type="entry name" value="Carb_anhydrase"/>
    <property type="match status" value="1"/>
</dbReference>
<keyword evidence="22" id="KW-0732">Signal</keyword>
<evidence type="ECO:0000256" key="16">
    <source>
        <dbReference type="ARBA" id="ARBA00054702"/>
    </source>
</evidence>
<comment type="similarity">
    <text evidence="3">Belongs to the alpha-carbonic anhydrase family.</text>
</comment>
<dbReference type="PROSITE" id="PS00061">
    <property type="entry name" value="ADH_SHORT"/>
    <property type="match status" value="1"/>
</dbReference>
<evidence type="ECO:0000256" key="12">
    <source>
        <dbReference type="ARBA" id="ARBA00037929"/>
    </source>
</evidence>
<feature type="domain" description="Alpha-carbonic anhydrase" evidence="23">
    <location>
        <begin position="19"/>
        <end position="287"/>
    </location>
</feature>
<evidence type="ECO:0000256" key="17">
    <source>
        <dbReference type="ARBA" id="ARBA00069606"/>
    </source>
</evidence>
<evidence type="ECO:0000256" key="22">
    <source>
        <dbReference type="SAM" id="SignalP"/>
    </source>
</evidence>
<dbReference type="SUPFAM" id="SSF51735">
    <property type="entry name" value="NAD(P)-binding Rossmann-fold domains"/>
    <property type="match status" value="1"/>
</dbReference>
<dbReference type="OrthoDB" id="429145at2759"/>
<name>A0A553RFK6_9TELE</name>
<comment type="catalytic activity">
    <reaction evidence="14">
        <text>17beta-estradiol + NADP(+) = estrone + NADPH + H(+)</text>
        <dbReference type="Rhea" id="RHEA:24616"/>
        <dbReference type="ChEBI" id="CHEBI:15378"/>
        <dbReference type="ChEBI" id="CHEBI:16469"/>
        <dbReference type="ChEBI" id="CHEBI:17263"/>
        <dbReference type="ChEBI" id="CHEBI:57783"/>
        <dbReference type="ChEBI" id="CHEBI:58349"/>
        <dbReference type="EC" id="1.1.1.62"/>
    </reaction>
</comment>
<dbReference type="Pfam" id="PF00106">
    <property type="entry name" value="adh_short"/>
    <property type="match status" value="1"/>
</dbReference>
<evidence type="ECO:0000256" key="20">
    <source>
        <dbReference type="ARBA" id="ARBA00078009"/>
    </source>
</evidence>
<evidence type="ECO:0000256" key="14">
    <source>
        <dbReference type="ARBA" id="ARBA00048906"/>
    </source>
</evidence>
<keyword evidence="9" id="KW-0456">Lyase</keyword>
<dbReference type="STRING" id="623744.A0A553RFK6"/>
<dbReference type="EC" id="4.2.1.1" evidence="4"/>
<dbReference type="InterPro" id="IPR041874">
    <property type="entry name" value="CA4/CA15"/>
</dbReference>
<evidence type="ECO:0000256" key="6">
    <source>
        <dbReference type="ARBA" id="ARBA00022833"/>
    </source>
</evidence>
<keyword evidence="8" id="KW-0325">Glycoprotein</keyword>
<evidence type="ECO:0000256" key="13">
    <source>
        <dbReference type="ARBA" id="ARBA00048022"/>
    </source>
</evidence>
<evidence type="ECO:0000256" key="11">
    <source>
        <dbReference type="ARBA" id="ARBA00024072"/>
    </source>
</evidence>
<evidence type="ECO:0000256" key="10">
    <source>
        <dbReference type="ARBA" id="ARBA00023621"/>
    </source>
</evidence>
<dbReference type="GO" id="GO:0008270">
    <property type="term" value="F:zinc ion binding"/>
    <property type="evidence" value="ECO:0007669"/>
    <property type="project" value="InterPro"/>
</dbReference>
<dbReference type="SUPFAM" id="SSF51069">
    <property type="entry name" value="Carbonic anhydrase"/>
    <property type="match status" value="1"/>
</dbReference>
<dbReference type="InterPro" id="IPR001148">
    <property type="entry name" value="CA_dom"/>
</dbReference>
<keyword evidence="7" id="KW-0560">Oxidoreductase</keyword>
<comment type="catalytic activity">
    <reaction evidence="15">
        <text>a 3beta-hydroxysteroid + NADP(+) = a 3-oxosteroid + NADPH + H(+)</text>
        <dbReference type="Rhea" id="RHEA:34787"/>
        <dbReference type="ChEBI" id="CHEBI:15378"/>
        <dbReference type="ChEBI" id="CHEBI:36836"/>
        <dbReference type="ChEBI" id="CHEBI:47788"/>
        <dbReference type="ChEBI" id="CHEBI:57783"/>
        <dbReference type="ChEBI" id="CHEBI:58349"/>
        <dbReference type="EC" id="1.1.1.270"/>
    </reaction>
</comment>
<proteinExistence type="inferred from homology"/>
<comment type="pathway">
    <text evidence="12">Steroid biosynthesis; estrogen biosynthesis.</text>
</comment>
<dbReference type="InterPro" id="IPR036398">
    <property type="entry name" value="CA_dom_sf"/>
</dbReference>
<evidence type="ECO:0000256" key="1">
    <source>
        <dbReference type="ARBA" id="ARBA00001947"/>
    </source>
</evidence>
<evidence type="ECO:0000259" key="23">
    <source>
        <dbReference type="PROSITE" id="PS51144"/>
    </source>
</evidence>
<dbReference type="EC" id="1.1.1.270" evidence="10"/>
<comment type="cofactor">
    <cofactor evidence="1">
        <name>Zn(2+)</name>
        <dbReference type="ChEBI" id="CHEBI:29105"/>
    </cofactor>
</comment>
<feature type="chain" id="PRO_5021786238" description="Dehydrogenase/reductase SDR family member 11" evidence="22">
    <location>
        <begin position="19"/>
        <end position="561"/>
    </location>
</feature>
<dbReference type="CDD" id="cd03117">
    <property type="entry name" value="alpha_CA_IV_XV_like"/>
    <property type="match status" value="1"/>
</dbReference>
<dbReference type="InterPro" id="IPR036291">
    <property type="entry name" value="NAD(P)-bd_dom_sf"/>
</dbReference>
<evidence type="ECO:0000313" key="25">
    <source>
        <dbReference type="Proteomes" id="UP000316079"/>
    </source>
</evidence>
<dbReference type="InterPro" id="IPR002347">
    <property type="entry name" value="SDR_fam"/>
</dbReference>
<dbReference type="EC" id="1.1.1.62" evidence="11"/>
<dbReference type="InterPro" id="IPR020904">
    <property type="entry name" value="Sc_DH/Rdtase_CS"/>
</dbReference>